<feature type="signal peptide" evidence="2">
    <location>
        <begin position="1"/>
        <end position="20"/>
    </location>
</feature>
<name>A0ABS3DM60_9BACT</name>
<feature type="region of interest" description="Disordered" evidence="1">
    <location>
        <begin position="146"/>
        <end position="187"/>
    </location>
</feature>
<keyword evidence="2" id="KW-0732">Signal</keyword>
<dbReference type="EMBL" id="JAFIMU010000012">
    <property type="protein sequence ID" value="MBN8232420.1"/>
    <property type="molecule type" value="Genomic_DNA"/>
</dbReference>
<dbReference type="PROSITE" id="PS51257">
    <property type="entry name" value="PROKAR_LIPOPROTEIN"/>
    <property type="match status" value="1"/>
</dbReference>
<protein>
    <recommendedName>
        <fullName evidence="5">Lipoprotein</fullName>
    </recommendedName>
</protein>
<evidence type="ECO:0000256" key="2">
    <source>
        <dbReference type="SAM" id="SignalP"/>
    </source>
</evidence>
<dbReference type="RefSeq" id="WP_207056962.1">
    <property type="nucleotide sequence ID" value="NZ_JAFIMU010000012.1"/>
</dbReference>
<evidence type="ECO:0000256" key="1">
    <source>
        <dbReference type="SAM" id="MobiDB-lite"/>
    </source>
</evidence>
<keyword evidence="4" id="KW-1185">Reference proteome</keyword>
<feature type="chain" id="PRO_5047447400" description="Lipoprotein" evidence="2">
    <location>
        <begin position="21"/>
        <end position="187"/>
    </location>
</feature>
<evidence type="ECO:0000313" key="3">
    <source>
        <dbReference type="EMBL" id="MBN8232420.1"/>
    </source>
</evidence>
<evidence type="ECO:0000313" key="4">
    <source>
        <dbReference type="Proteomes" id="UP000664052"/>
    </source>
</evidence>
<gene>
    <name evidence="3" type="ORF">JYK02_33390</name>
</gene>
<sequence length="187" mass="19937">MKPRASLLLMGLAVVGCARAFVAGTAPVQDDRSIVFPQFFEQAPVQVGAADTLFVIDGTVLRALSLAADDFLPPERPDTACADRRASHVFRVTQREDIVFIRIDVDPAACGGARQGLDSGVRYAISRDGRILRRVLDGMEQYIPTTDGGVMEKAAPGVSPSFDPAHPRPLPFLDASRDAGGPDAHAP</sequence>
<reference evidence="3 4" key="1">
    <citation type="submission" date="2021-02" db="EMBL/GenBank/DDBJ databases">
        <title>De Novo genome assembly of isolated myxobacteria.</title>
        <authorList>
            <person name="Stevens D.C."/>
        </authorList>
    </citation>
    <scope>NUCLEOTIDE SEQUENCE [LARGE SCALE GENOMIC DNA]</scope>
    <source>
        <strain evidence="3 4">ATCC 29039</strain>
    </source>
</reference>
<dbReference type="Proteomes" id="UP000664052">
    <property type="component" value="Unassembled WGS sequence"/>
</dbReference>
<evidence type="ECO:0008006" key="5">
    <source>
        <dbReference type="Google" id="ProtNLM"/>
    </source>
</evidence>
<organism evidence="3 4">
    <name type="scientific">Corallococcus macrosporus</name>
    <dbReference type="NCBI Taxonomy" id="35"/>
    <lineage>
        <taxon>Bacteria</taxon>
        <taxon>Pseudomonadati</taxon>
        <taxon>Myxococcota</taxon>
        <taxon>Myxococcia</taxon>
        <taxon>Myxococcales</taxon>
        <taxon>Cystobacterineae</taxon>
        <taxon>Myxococcaceae</taxon>
        <taxon>Corallococcus</taxon>
    </lineage>
</organism>
<accession>A0ABS3DM60</accession>
<comment type="caution">
    <text evidence="3">The sequence shown here is derived from an EMBL/GenBank/DDBJ whole genome shotgun (WGS) entry which is preliminary data.</text>
</comment>
<proteinExistence type="predicted"/>